<dbReference type="Gene3D" id="1.10.101.10">
    <property type="entry name" value="PGBD-like superfamily/PGBD"/>
    <property type="match status" value="2"/>
</dbReference>
<feature type="signal peptide" evidence="1">
    <location>
        <begin position="1"/>
        <end position="29"/>
    </location>
</feature>
<name>A0A3N0DPS9_9ACTN</name>
<dbReference type="SUPFAM" id="SSF51445">
    <property type="entry name" value="(Trans)glycosidases"/>
    <property type="match status" value="1"/>
</dbReference>
<sequence length="435" mass="47060">MRQATTTTVVGAAVLAAALALSGSTPELAPVAYANPVTPGPITGYGFDRCETPSQSAMTAWRKSSPFRAVGVYMSGVLRYCSDQPNLTPTWVHTQLAAGWRLLPIHLGRQANCTTVERYQAHRISALPANNYSYARSQGIDEARTAVAAAKKLALPRHSTIFYDLESFNIGNSACRSSALRFIGAWTSELKSLGYASGMYSSASTGIKMLDDARVSASNTVPLPTYIWIADWNDKRNTSSTYIRSDGWPGRRLHQYHGGHSASYGGVTMTVDSNYLDLHGFPKCTSSDMNRSSYRFTTPDINRTLVTPLQCLLKKNGYYTATVTGAWNNATTTAVQAFQVKVHHTQAASFSRSDWVALLSAGTQRTTLKPGVKGWDVIRAQRALNAATSAELSITGTYNAATQRAAAAYQKANHISPSAGIIAAITWRSLVAGHW</sequence>
<dbReference type="Proteomes" id="UP000277094">
    <property type="component" value="Unassembled WGS sequence"/>
</dbReference>
<dbReference type="Pfam" id="PF08924">
    <property type="entry name" value="Rv2525c_GlyHyd-like"/>
    <property type="match status" value="1"/>
</dbReference>
<dbReference type="InterPro" id="IPR002477">
    <property type="entry name" value="Peptidoglycan-bd-like"/>
</dbReference>
<dbReference type="InterPro" id="IPR036365">
    <property type="entry name" value="PGBD-like_sf"/>
</dbReference>
<feature type="chain" id="PRO_5038531151" evidence="1">
    <location>
        <begin position="30"/>
        <end position="435"/>
    </location>
</feature>
<dbReference type="Gene3D" id="3.20.20.80">
    <property type="entry name" value="Glycosidases"/>
    <property type="match status" value="1"/>
</dbReference>
<feature type="domain" description="Rv2525c-like glycoside hydrolase-like" evidence="3">
    <location>
        <begin position="60"/>
        <end position="275"/>
    </location>
</feature>
<dbReference type="InterPro" id="IPR015020">
    <property type="entry name" value="Rv2525c-like_Glyco_Hydro-like"/>
</dbReference>
<protein>
    <submittedName>
        <fullName evidence="4">DUF1906 domain-containing protein</fullName>
    </submittedName>
</protein>
<evidence type="ECO:0000313" key="5">
    <source>
        <dbReference type="Proteomes" id="UP000277094"/>
    </source>
</evidence>
<reference evidence="4 5" key="1">
    <citation type="submission" date="2018-11" db="EMBL/GenBank/DDBJ databases">
        <authorList>
            <person name="Li F."/>
        </authorList>
    </citation>
    <scope>NUCLEOTIDE SEQUENCE [LARGE SCALE GENOMIC DNA]</scope>
    <source>
        <strain evidence="4 5">KIS18-7</strain>
    </source>
</reference>
<comment type="caution">
    <text evidence="4">The sequence shown here is derived from an EMBL/GenBank/DDBJ whole genome shotgun (WGS) entry which is preliminary data.</text>
</comment>
<keyword evidence="1" id="KW-0732">Signal</keyword>
<accession>A0A3N0DPS9</accession>
<dbReference type="InterPro" id="IPR017853">
    <property type="entry name" value="GH"/>
</dbReference>
<organism evidence="4 5">
    <name type="scientific">Nocardioides marmorisolisilvae</name>
    <dbReference type="NCBI Taxonomy" id="1542737"/>
    <lineage>
        <taxon>Bacteria</taxon>
        <taxon>Bacillati</taxon>
        <taxon>Actinomycetota</taxon>
        <taxon>Actinomycetes</taxon>
        <taxon>Propionibacteriales</taxon>
        <taxon>Nocardioidaceae</taxon>
        <taxon>Nocardioides</taxon>
    </lineage>
</organism>
<evidence type="ECO:0000259" key="2">
    <source>
        <dbReference type="Pfam" id="PF01471"/>
    </source>
</evidence>
<dbReference type="EMBL" id="RJSG01000003">
    <property type="protein sequence ID" value="RNL77659.1"/>
    <property type="molecule type" value="Genomic_DNA"/>
</dbReference>
<dbReference type="AlphaFoldDB" id="A0A3N0DPS9"/>
<evidence type="ECO:0000256" key="1">
    <source>
        <dbReference type="SAM" id="SignalP"/>
    </source>
</evidence>
<dbReference type="Pfam" id="PF01471">
    <property type="entry name" value="PG_binding_1"/>
    <property type="match status" value="1"/>
</dbReference>
<evidence type="ECO:0000313" key="4">
    <source>
        <dbReference type="EMBL" id="RNL77659.1"/>
    </source>
</evidence>
<evidence type="ECO:0000259" key="3">
    <source>
        <dbReference type="Pfam" id="PF08924"/>
    </source>
</evidence>
<keyword evidence="5" id="KW-1185">Reference proteome</keyword>
<gene>
    <name evidence="4" type="ORF">EFL95_16775</name>
</gene>
<feature type="domain" description="Peptidoglycan binding-like" evidence="2">
    <location>
        <begin position="305"/>
        <end position="339"/>
    </location>
</feature>
<dbReference type="SUPFAM" id="SSF47090">
    <property type="entry name" value="PGBD-like"/>
    <property type="match status" value="2"/>
</dbReference>
<proteinExistence type="predicted"/>
<dbReference type="InterPro" id="IPR036366">
    <property type="entry name" value="PGBDSf"/>
</dbReference>